<gene>
    <name evidence="2" type="ORF">HDU87_001427</name>
</gene>
<dbReference type="GO" id="GO:0004826">
    <property type="term" value="F:phenylalanine-tRNA ligase activity"/>
    <property type="evidence" value="ECO:0007669"/>
    <property type="project" value="InterPro"/>
</dbReference>
<comment type="caution">
    <text evidence="2">The sequence shown here is derived from an EMBL/GenBank/DDBJ whole genome shotgun (WGS) entry which is preliminary data.</text>
</comment>
<dbReference type="InterPro" id="IPR020825">
    <property type="entry name" value="Phe-tRNA_synthase-like_B3/B4"/>
</dbReference>
<dbReference type="Pfam" id="PF03483">
    <property type="entry name" value="B3_4"/>
    <property type="match status" value="1"/>
</dbReference>
<organism evidence="2 3">
    <name type="scientific">Geranomyces variabilis</name>
    <dbReference type="NCBI Taxonomy" id="109894"/>
    <lineage>
        <taxon>Eukaryota</taxon>
        <taxon>Fungi</taxon>
        <taxon>Fungi incertae sedis</taxon>
        <taxon>Chytridiomycota</taxon>
        <taxon>Chytridiomycota incertae sedis</taxon>
        <taxon>Chytridiomycetes</taxon>
        <taxon>Spizellomycetales</taxon>
        <taxon>Powellomycetaceae</taxon>
        <taxon>Geranomyces</taxon>
    </lineage>
</organism>
<dbReference type="AlphaFoldDB" id="A0AAD5XJ16"/>
<accession>A0AAD5XJ16</accession>
<dbReference type="InterPro" id="IPR005146">
    <property type="entry name" value="B3/B4_tRNA-bd"/>
</dbReference>
<keyword evidence="3" id="KW-1185">Reference proteome</keyword>
<dbReference type="Proteomes" id="UP001212152">
    <property type="component" value="Unassembled WGS sequence"/>
</dbReference>
<evidence type="ECO:0000313" key="2">
    <source>
        <dbReference type="EMBL" id="KAJ3167834.1"/>
    </source>
</evidence>
<proteinExistence type="predicted"/>
<dbReference type="PANTHER" id="PTHR39209:SF2">
    <property type="entry name" value="CYTOPLASMIC PROTEIN"/>
    <property type="match status" value="1"/>
</dbReference>
<dbReference type="SMART" id="SM00873">
    <property type="entry name" value="B3_4"/>
    <property type="match status" value="1"/>
</dbReference>
<dbReference type="SUPFAM" id="SSF56037">
    <property type="entry name" value="PheT/TilS domain"/>
    <property type="match status" value="1"/>
</dbReference>
<feature type="domain" description="B3/B4 tRNA-binding" evidence="1">
    <location>
        <begin position="67"/>
        <end position="213"/>
    </location>
</feature>
<dbReference type="Gene3D" id="3.50.40.10">
    <property type="entry name" value="Phenylalanyl-trna Synthetase, Chain B, domain 3"/>
    <property type="match status" value="1"/>
</dbReference>
<reference evidence="2" key="1">
    <citation type="submission" date="2020-05" db="EMBL/GenBank/DDBJ databases">
        <title>Phylogenomic resolution of chytrid fungi.</title>
        <authorList>
            <person name="Stajich J.E."/>
            <person name="Amses K."/>
            <person name="Simmons R."/>
            <person name="Seto K."/>
            <person name="Myers J."/>
            <person name="Bonds A."/>
            <person name="Quandt C.A."/>
            <person name="Barry K."/>
            <person name="Liu P."/>
            <person name="Grigoriev I."/>
            <person name="Longcore J.E."/>
            <person name="James T.Y."/>
        </authorList>
    </citation>
    <scope>NUCLEOTIDE SEQUENCE</scope>
    <source>
        <strain evidence="2">JEL0379</strain>
    </source>
</reference>
<dbReference type="PANTHER" id="PTHR39209">
    <property type="match status" value="1"/>
</dbReference>
<evidence type="ECO:0000259" key="1">
    <source>
        <dbReference type="SMART" id="SM00873"/>
    </source>
</evidence>
<evidence type="ECO:0000313" key="3">
    <source>
        <dbReference type="Proteomes" id="UP001212152"/>
    </source>
</evidence>
<dbReference type="EMBL" id="JADGJQ010000130">
    <property type="protein sequence ID" value="KAJ3167834.1"/>
    <property type="molecule type" value="Genomic_DNA"/>
</dbReference>
<sequence>MATRRIIVEGPVFDRFPVFRLGCLHGRLSCARPTADAALQSLKDDSLASLLAAFASASDLASDPRIANWKDAYTTLGIKVKKHKPTHWALSLRLLKDKAWPRPIGPLVDVYLTNQIKTLLPHGGYDTGTLAGDLRLRVSPGGEEFEPLGGGTEATDAGELIYSDDARVLTRMWNYRDSDATKIVDKAAGGKDGESQPDGTTTTDFLLFVEDVGPDAEAGVARLNAAMQSLAEAYLQVYEGRFDSKVFHFDKDHREAELP</sequence>
<protein>
    <recommendedName>
        <fullName evidence="1">B3/B4 tRNA-binding domain-containing protein</fullName>
    </recommendedName>
</protein>
<dbReference type="GO" id="GO:0003723">
    <property type="term" value="F:RNA binding"/>
    <property type="evidence" value="ECO:0007669"/>
    <property type="project" value="InterPro"/>
</dbReference>
<name>A0AAD5XJ16_9FUNG</name>